<dbReference type="RefSeq" id="WP_005885340.1">
    <property type="nucleotide sequence ID" value="NZ_CP028102.1"/>
</dbReference>
<evidence type="ECO:0008006" key="3">
    <source>
        <dbReference type="Google" id="ProtNLM"/>
    </source>
</evidence>
<organism evidence="1 2">
    <name type="scientific">Fusobacterium mortiferum ATCC 9817</name>
    <dbReference type="NCBI Taxonomy" id="469616"/>
    <lineage>
        <taxon>Bacteria</taxon>
        <taxon>Fusobacteriati</taxon>
        <taxon>Fusobacteriota</taxon>
        <taxon>Fusobacteriia</taxon>
        <taxon>Fusobacteriales</taxon>
        <taxon>Fusobacteriaceae</taxon>
        <taxon>Fusobacterium</taxon>
    </lineage>
</organism>
<protein>
    <recommendedName>
        <fullName evidence="3">Phage major tail protein, phi13 family</fullName>
    </recommendedName>
</protein>
<reference evidence="2" key="1">
    <citation type="journal article" date="2018" name="MSphere">
        <title>Fusobacterium Genomics Using MinION and Illumina Sequencing Enables Genome Completion and Correction.</title>
        <authorList>
            <person name="Todd S.M."/>
            <person name="Settlage R.E."/>
            <person name="Lahmers K.K."/>
            <person name="Slade D.J."/>
        </authorList>
    </citation>
    <scope>NUCLEOTIDE SEQUENCE [LARGE SCALE GENOMIC DNA]</scope>
    <source>
        <strain evidence="2">ATCC 9817</strain>
    </source>
</reference>
<dbReference type="Proteomes" id="UP000240258">
    <property type="component" value="Chromosome"/>
</dbReference>
<keyword evidence="2" id="KW-1185">Reference proteome</keyword>
<dbReference type="GeneID" id="62763852"/>
<name>A0ABM6TY67_FUSMR</name>
<proteinExistence type="predicted"/>
<accession>A0ABM6TY67</accession>
<evidence type="ECO:0000313" key="2">
    <source>
        <dbReference type="Proteomes" id="UP000240258"/>
    </source>
</evidence>
<gene>
    <name evidence="1" type="ORF">C4N19_09940</name>
</gene>
<dbReference type="EMBL" id="CP028102">
    <property type="protein sequence ID" value="AVQ19394.1"/>
    <property type="molecule type" value="Genomic_DNA"/>
</dbReference>
<evidence type="ECO:0000313" key="1">
    <source>
        <dbReference type="EMBL" id="AVQ19394.1"/>
    </source>
</evidence>
<sequence length="171" mass="18579">MKEYPLGPCKIEYTLEGEESPVVLGLTLKEEEVLFSAGFEIYSVEVDQMQGPYIANVIPGEVTLTCTIPLDLSVLPKLSNTYIEGTTGVGFTTVGKPLKFGKLKVHPLSAGDSTDFDITGPRVSCLVNTQINFKTEDTPKVALTFNFSTDIAEESPTKGLVYTWGNYTAKA</sequence>